<evidence type="ECO:0000313" key="1">
    <source>
        <dbReference type="EMBL" id="KAF2134933.1"/>
    </source>
</evidence>
<dbReference type="RefSeq" id="XP_033529320.1">
    <property type="nucleotide sequence ID" value="XM_033671132.1"/>
</dbReference>
<dbReference type="Proteomes" id="UP000799771">
    <property type="component" value="Unassembled WGS sequence"/>
</dbReference>
<dbReference type="OrthoDB" id="3794650at2759"/>
<name>A0A6A6AUP0_9PLEO</name>
<protein>
    <submittedName>
        <fullName evidence="1">Uncharacterized protein</fullName>
    </submittedName>
</protein>
<organism evidence="1 2">
    <name type="scientific">Dothidotthia symphoricarpi CBS 119687</name>
    <dbReference type="NCBI Taxonomy" id="1392245"/>
    <lineage>
        <taxon>Eukaryota</taxon>
        <taxon>Fungi</taxon>
        <taxon>Dikarya</taxon>
        <taxon>Ascomycota</taxon>
        <taxon>Pezizomycotina</taxon>
        <taxon>Dothideomycetes</taxon>
        <taxon>Pleosporomycetidae</taxon>
        <taxon>Pleosporales</taxon>
        <taxon>Dothidotthiaceae</taxon>
        <taxon>Dothidotthia</taxon>
    </lineage>
</organism>
<keyword evidence="2" id="KW-1185">Reference proteome</keyword>
<sequence length="242" mass="26981">MVGSLNVVMHAPSAAIQALIAIGPTTVSLTTERCLPNASPHHPSFLRNISLDTVSPSEWNTHVLPYISTLTFDIACNPDVHYLSRILTSPQLPRLHTAITTLSLSGHHWFSGVMLNRHNNPYLTTAAMLPNLQDLTFTMHTAGVTTSVYGERRMVEIERTDPVESRARRTLRVENVVQRYGIDAVFACAALRKVRVDYVESELTLEHCRHGDPYGVIVELQAYLVSGFAQRGRTVRVDVRRA</sequence>
<gene>
    <name evidence="1" type="ORF">P153DRAFT_392231</name>
</gene>
<accession>A0A6A6AUP0</accession>
<reference evidence="1" key="1">
    <citation type="journal article" date="2020" name="Stud. Mycol.">
        <title>101 Dothideomycetes genomes: a test case for predicting lifestyles and emergence of pathogens.</title>
        <authorList>
            <person name="Haridas S."/>
            <person name="Albert R."/>
            <person name="Binder M."/>
            <person name="Bloem J."/>
            <person name="Labutti K."/>
            <person name="Salamov A."/>
            <person name="Andreopoulos B."/>
            <person name="Baker S."/>
            <person name="Barry K."/>
            <person name="Bills G."/>
            <person name="Bluhm B."/>
            <person name="Cannon C."/>
            <person name="Castanera R."/>
            <person name="Culley D."/>
            <person name="Daum C."/>
            <person name="Ezra D."/>
            <person name="Gonzalez J."/>
            <person name="Henrissat B."/>
            <person name="Kuo A."/>
            <person name="Liang C."/>
            <person name="Lipzen A."/>
            <person name="Lutzoni F."/>
            <person name="Magnuson J."/>
            <person name="Mondo S."/>
            <person name="Nolan M."/>
            <person name="Ohm R."/>
            <person name="Pangilinan J."/>
            <person name="Park H.-J."/>
            <person name="Ramirez L."/>
            <person name="Alfaro M."/>
            <person name="Sun H."/>
            <person name="Tritt A."/>
            <person name="Yoshinaga Y."/>
            <person name="Zwiers L.-H."/>
            <person name="Turgeon B."/>
            <person name="Goodwin S."/>
            <person name="Spatafora J."/>
            <person name="Crous P."/>
            <person name="Grigoriev I."/>
        </authorList>
    </citation>
    <scope>NUCLEOTIDE SEQUENCE</scope>
    <source>
        <strain evidence="1">CBS 119687</strain>
    </source>
</reference>
<proteinExistence type="predicted"/>
<dbReference type="EMBL" id="ML977497">
    <property type="protein sequence ID" value="KAF2134933.1"/>
    <property type="molecule type" value="Genomic_DNA"/>
</dbReference>
<dbReference type="GeneID" id="54411564"/>
<dbReference type="AlphaFoldDB" id="A0A6A6AUP0"/>
<evidence type="ECO:0000313" key="2">
    <source>
        <dbReference type="Proteomes" id="UP000799771"/>
    </source>
</evidence>